<evidence type="ECO:0000313" key="2">
    <source>
        <dbReference type="EMBL" id="EEH54817.1"/>
    </source>
</evidence>
<keyword evidence="3" id="KW-1185">Reference proteome</keyword>
<feature type="coiled-coil region" evidence="1">
    <location>
        <begin position="37"/>
        <end position="64"/>
    </location>
</feature>
<dbReference type="PANTHER" id="PTHR40131:SF1">
    <property type="entry name" value="C1Q DOMAIN-CONTAINING PROTEIN"/>
    <property type="match status" value="1"/>
</dbReference>
<name>C1MZ78_MICPC</name>
<dbReference type="Proteomes" id="UP000001876">
    <property type="component" value="Unassembled WGS sequence"/>
</dbReference>
<accession>C1MZ78</accession>
<dbReference type="KEGG" id="mpp:MICPUCDRAFT_60633"/>
<reference evidence="2 3" key="1">
    <citation type="journal article" date="2009" name="Science">
        <title>Green evolution and dynamic adaptations revealed by genomes of the marine picoeukaryotes Micromonas.</title>
        <authorList>
            <person name="Worden A.Z."/>
            <person name="Lee J.H."/>
            <person name="Mock T."/>
            <person name="Rouze P."/>
            <person name="Simmons M.P."/>
            <person name="Aerts A.L."/>
            <person name="Allen A.E."/>
            <person name="Cuvelier M.L."/>
            <person name="Derelle E."/>
            <person name="Everett M.V."/>
            <person name="Foulon E."/>
            <person name="Grimwood J."/>
            <person name="Gundlach H."/>
            <person name="Henrissat B."/>
            <person name="Napoli C."/>
            <person name="McDonald S.M."/>
            <person name="Parker M.S."/>
            <person name="Rombauts S."/>
            <person name="Salamov A."/>
            <person name="Von Dassow P."/>
            <person name="Badger J.H."/>
            <person name="Coutinho P.M."/>
            <person name="Demir E."/>
            <person name="Dubchak I."/>
            <person name="Gentemann C."/>
            <person name="Eikrem W."/>
            <person name="Gready J.E."/>
            <person name="John U."/>
            <person name="Lanier W."/>
            <person name="Lindquist E.A."/>
            <person name="Lucas S."/>
            <person name="Mayer K.F."/>
            <person name="Moreau H."/>
            <person name="Not F."/>
            <person name="Otillar R."/>
            <person name="Panaud O."/>
            <person name="Pangilinan J."/>
            <person name="Paulsen I."/>
            <person name="Piegu B."/>
            <person name="Poliakov A."/>
            <person name="Robbens S."/>
            <person name="Schmutz J."/>
            <person name="Toulza E."/>
            <person name="Wyss T."/>
            <person name="Zelensky A."/>
            <person name="Zhou K."/>
            <person name="Armbrust E.V."/>
            <person name="Bhattacharya D."/>
            <person name="Goodenough U.W."/>
            <person name="Van de Peer Y."/>
            <person name="Grigoriev I.V."/>
        </authorList>
    </citation>
    <scope>NUCLEOTIDE SEQUENCE [LARGE SCALE GENOMIC DNA]</scope>
    <source>
        <strain evidence="2 3">CCMP1545</strain>
    </source>
</reference>
<evidence type="ECO:0000256" key="1">
    <source>
        <dbReference type="SAM" id="Coils"/>
    </source>
</evidence>
<dbReference type="PANTHER" id="PTHR40131">
    <property type="entry name" value="C1Q DOMAIN-CONTAINING PROTEIN"/>
    <property type="match status" value="1"/>
</dbReference>
<dbReference type="OrthoDB" id="65833at2759"/>
<organism evidence="3">
    <name type="scientific">Micromonas pusilla (strain CCMP1545)</name>
    <name type="common">Picoplanktonic green alga</name>
    <dbReference type="NCBI Taxonomy" id="564608"/>
    <lineage>
        <taxon>Eukaryota</taxon>
        <taxon>Viridiplantae</taxon>
        <taxon>Chlorophyta</taxon>
        <taxon>Mamiellophyceae</taxon>
        <taxon>Mamiellales</taxon>
        <taxon>Mamiellaceae</taxon>
        <taxon>Micromonas</taxon>
    </lineage>
</organism>
<dbReference type="eggNOG" id="ENOG502S2UU">
    <property type="taxonomic scope" value="Eukaryota"/>
</dbReference>
<feature type="coiled-coil region" evidence="1">
    <location>
        <begin position="118"/>
        <end position="145"/>
    </location>
</feature>
<gene>
    <name evidence="2" type="ORF">MICPUCDRAFT_60633</name>
</gene>
<dbReference type="STRING" id="564608.C1MZ78"/>
<protein>
    <submittedName>
        <fullName evidence="2">Predicted protein</fullName>
    </submittedName>
</protein>
<dbReference type="EMBL" id="GG663743">
    <property type="protein sequence ID" value="EEH54817.1"/>
    <property type="molecule type" value="Genomic_DNA"/>
</dbReference>
<keyword evidence="1" id="KW-0175">Coiled coil</keyword>
<dbReference type="AlphaFoldDB" id="C1MZ78"/>
<proteinExistence type="predicted"/>
<sequence>MGHSAAVDVDDLINGKGEWRNIQDIVRVTFKASIDVIRAQGEKIEALQQKVEALERAVNDRARTEDVKAALDKVRSFEDNPLLSASSFDQMNVEIDAAVRRRVDAANLATRGETQALAAALDRANEDWRAELATATKRLNSLAINGAGGMGTREDELERTYATKSELALKSDMKDVCALLDVKVGVDDVNRALAEVSRELEGKASLGALEASIREQGIINAGLAAERSVGRWIWKSGNVKAGNGVPWNVQSVNTDPENFVWEKNCVSIVANAPGLYEVTFGFFVRKKPAIQLLVNGEPVMAAVNSASYVLHHSSGRLTSVGRHPAGNVTGLTLVDFLALPPKARIAVTYNGESGGEGFISLKKL</sequence>
<evidence type="ECO:0000313" key="3">
    <source>
        <dbReference type="Proteomes" id="UP000001876"/>
    </source>
</evidence>
<dbReference type="RefSeq" id="XP_003061167.1">
    <property type="nucleotide sequence ID" value="XM_003061121.1"/>
</dbReference>
<dbReference type="GeneID" id="9686606"/>